<dbReference type="Gene3D" id="2.60.40.10">
    <property type="entry name" value="Immunoglobulins"/>
    <property type="match status" value="1"/>
</dbReference>
<dbReference type="Pfam" id="PF00754">
    <property type="entry name" value="F5_F8_type_C"/>
    <property type="match status" value="1"/>
</dbReference>
<name>A0ABT5VRE0_9BACT</name>
<dbReference type="PROSITE" id="PS50853">
    <property type="entry name" value="FN3"/>
    <property type="match status" value="1"/>
</dbReference>
<evidence type="ECO:0000256" key="5">
    <source>
        <dbReference type="SAM" id="SignalP"/>
    </source>
</evidence>
<organism evidence="8 9">
    <name type="scientific">Paralabilibaculum antarcticum</name>
    <dbReference type="NCBI Taxonomy" id="2912572"/>
    <lineage>
        <taxon>Bacteria</taxon>
        <taxon>Pseudomonadati</taxon>
        <taxon>Bacteroidota</taxon>
        <taxon>Bacteroidia</taxon>
        <taxon>Marinilabiliales</taxon>
        <taxon>Marinifilaceae</taxon>
        <taxon>Paralabilibaculum</taxon>
    </lineage>
</organism>
<proteinExistence type="inferred from homology"/>
<keyword evidence="5" id="KW-0732">Signal</keyword>
<feature type="signal peptide" evidence="5">
    <location>
        <begin position="1"/>
        <end position="18"/>
    </location>
</feature>
<comment type="caution">
    <text evidence="8">The sequence shown here is derived from an EMBL/GenBank/DDBJ whole genome shotgun (WGS) entry which is preliminary data.</text>
</comment>
<protein>
    <submittedName>
        <fullName evidence="8">Family 43 glycosylhydrolase</fullName>
    </submittedName>
</protein>
<evidence type="ECO:0000313" key="8">
    <source>
        <dbReference type="EMBL" id="MDE5417088.1"/>
    </source>
</evidence>
<feature type="domain" description="F5/8 type C" evidence="6">
    <location>
        <begin position="329"/>
        <end position="480"/>
    </location>
</feature>
<gene>
    <name evidence="8" type="ORF">L3049_03630</name>
</gene>
<evidence type="ECO:0000256" key="2">
    <source>
        <dbReference type="ARBA" id="ARBA00022801"/>
    </source>
</evidence>
<dbReference type="InterPro" id="IPR000421">
    <property type="entry name" value="FA58C"/>
</dbReference>
<dbReference type="PANTHER" id="PTHR42812:SF12">
    <property type="entry name" value="BETA-XYLOSIDASE-RELATED"/>
    <property type="match status" value="1"/>
</dbReference>
<feature type="domain" description="Fibronectin type-III" evidence="7">
    <location>
        <begin position="485"/>
        <end position="573"/>
    </location>
</feature>
<keyword evidence="3 4" id="KW-0326">Glycosidase</keyword>
<dbReference type="SMART" id="SM00060">
    <property type="entry name" value="FN3"/>
    <property type="match status" value="1"/>
</dbReference>
<dbReference type="SUPFAM" id="SSF49265">
    <property type="entry name" value="Fibronectin type III"/>
    <property type="match status" value="1"/>
</dbReference>
<dbReference type="InterPro" id="IPR051795">
    <property type="entry name" value="Glycosyl_Hydrlase_43"/>
</dbReference>
<sequence length="573" mass="64859">MRKLVLSLLVAILFASCAEKPSIAKTELATVCNPMNLSYRFRPDGESRREAADPTVIEFKGEYYLFASKSGGYWHSKDLAQWTFVLSNEIPVEDYAPTAIVLRDTIFMAISSKGNNKVYKSADPKSGKWLAVDDLDFPVEDPCFYQDTDEKLYLYWGCSNVKPLYVSEIDVNTFNVIGETKEVLNQNPAEYGWEVRGDYNTEYENAPWLEGCWMNKHNGKYYLQYSAPGTREKSYADGVYVADHPMGPFALAEHNPFAYKPEGFACGAGHGSTIEDAYGNFWHLGTISISVKHKFERRVGFYPAFWDEDGIMYSTTKYGDYPIAIPNKKIKSFEDIFPGWMLLSYNKKVSVSSTLDAYQASNINDENIRTYWAAATGDGSEWASIDLGEQYDVYAIQMNFAEQNTNLFGRLAGLRHQYVIEASNNNKDWAVLVDKSKNDNDNSHDYIQLSEKVSYRYLRVINIQVPDGSFAISGFRVFGKGSGAKPSAVKSLTVLRKKDRRAVDLSWNKSEHATGYNISYGNAKDKLYHNYLVYGDTAVTIRSLNSNQEYFFTIEAFNENGIVKSEALISRAE</sequence>
<keyword evidence="2 4" id="KW-0378">Hydrolase</keyword>
<dbReference type="SUPFAM" id="SSF75005">
    <property type="entry name" value="Arabinanase/levansucrase/invertase"/>
    <property type="match status" value="1"/>
</dbReference>
<dbReference type="InterPro" id="IPR013783">
    <property type="entry name" value="Ig-like_fold"/>
</dbReference>
<dbReference type="InterPro" id="IPR008979">
    <property type="entry name" value="Galactose-bd-like_sf"/>
</dbReference>
<dbReference type="Gene3D" id="2.115.10.20">
    <property type="entry name" value="Glycosyl hydrolase domain, family 43"/>
    <property type="match status" value="1"/>
</dbReference>
<dbReference type="InterPro" id="IPR003961">
    <property type="entry name" value="FN3_dom"/>
</dbReference>
<dbReference type="PANTHER" id="PTHR42812">
    <property type="entry name" value="BETA-XYLOSIDASE"/>
    <property type="match status" value="1"/>
</dbReference>
<dbReference type="SUPFAM" id="SSF49785">
    <property type="entry name" value="Galactose-binding domain-like"/>
    <property type="match status" value="1"/>
</dbReference>
<keyword evidence="9" id="KW-1185">Reference proteome</keyword>
<dbReference type="PROSITE" id="PS51257">
    <property type="entry name" value="PROKAR_LIPOPROTEIN"/>
    <property type="match status" value="1"/>
</dbReference>
<dbReference type="InterPro" id="IPR006710">
    <property type="entry name" value="Glyco_hydro_43"/>
</dbReference>
<evidence type="ECO:0000259" key="6">
    <source>
        <dbReference type="PROSITE" id="PS50022"/>
    </source>
</evidence>
<evidence type="ECO:0000256" key="4">
    <source>
        <dbReference type="RuleBase" id="RU361187"/>
    </source>
</evidence>
<reference evidence="8 9" key="1">
    <citation type="submission" date="2022-01" db="EMBL/GenBank/DDBJ databases">
        <title>Labilibaculum sp. nov, a marine bacterium isolated from Antarctica.</title>
        <authorList>
            <person name="Dai W."/>
        </authorList>
    </citation>
    <scope>NUCLEOTIDE SEQUENCE [LARGE SCALE GENOMIC DNA]</scope>
    <source>
        <strain evidence="8 9">DW002</strain>
    </source>
</reference>
<dbReference type="CDD" id="cd00063">
    <property type="entry name" value="FN3"/>
    <property type="match status" value="1"/>
</dbReference>
<evidence type="ECO:0000259" key="7">
    <source>
        <dbReference type="PROSITE" id="PS50853"/>
    </source>
</evidence>
<dbReference type="Pfam" id="PF00041">
    <property type="entry name" value="fn3"/>
    <property type="match status" value="1"/>
</dbReference>
<accession>A0ABT5VRE0</accession>
<dbReference type="RefSeq" id="WP_275108426.1">
    <property type="nucleotide sequence ID" value="NZ_JAKJSC010000001.1"/>
</dbReference>
<evidence type="ECO:0000256" key="1">
    <source>
        <dbReference type="ARBA" id="ARBA00009865"/>
    </source>
</evidence>
<evidence type="ECO:0000256" key="3">
    <source>
        <dbReference type="ARBA" id="ARBA00023295"/>
    </source>
</evidence>
<comment type="similarity">
    <text evidence="1 4">Belongs to the glycosyl hydrolase 43 family.</text>
</comment>
<dbReference type="EMBL" id="JAKJSC010000001">
    <property type="protein sequence ID" value="MDE5417088.1"/>
    <property type="molecule type" value="Genomic_DNA"/>
</dbReference>
<feature type="chain" id="PRO_5046508185" evidence="5">
    <location>
        <begin position="19"/>
        <end position="573"/>
    </location>
</feature>
<dbReference type="Gene3D" id="2.60.120.260">
    <property type="entry name" value="Galactose-binding domain-like"/>
    <property type="match status" value="1"/>
</dbReference>
<dbReference type="Pfam" id="PF04616">
    <property type="entry name" value="Glyco_hydro_43"/>
    <property type="match status" value="1"/>
</dbReference>
<dbReference type="InterPro" id="IPR036116">
    <property type="entry name" value="FN3_sf"/>
</dbReference>
<dbReference type="PROSITE" id="PS50022">
    <property type="entry name" value="FA58C_3"/>
    <property type="match status" value="1"/>
</dbReference>
<dbReference type="Proteomes" id="UP001528920">
    <property type="component" value="Unassembled WGS sequence"/>
</dbReference>
<evidence type="ECO:0000313" key="9">
    <source>
        <dbReference type="Proteomes" id="UP001528920"/>
    </source>
</evidence>
<dbReference type="InterPro" id="IPR023296">
    <property type="entry name" value="Glyco_hydro_beta-prop_sf"/>
</dbReference>
<dbReference type="CDD" id="cd08982">
    <property type="entry name" value="GH43-like"/>
    <property type="match status" value="1"/>
</dbReference>